<evidence type="ECO:0000313" key="2">
    <source>
        <dbReference type="Proteomes" id="UP000807785"/>
    </source>
</evidence>
<reference evidence="1" key="1">
    <citation type="submission" date="2020-10" db="EMBL/GenBank/DDBJ databases">
        <title>Connecting structure to function with the recovery of over 1000 high-quality activated sludge metagenome-assembled genomes encoding full-length rRNA genes using long-read sequencing.</title>
        <authorList>
            <person name="Singleton C.M."/>
            <person name="Petriglieri F."/>
            <person name="Kristensen J.M."/>
            <person name="Kirkegaard R.H."/>
            <person name="Michaelsen T.Y."/>
            <person name="Andersen M.H."/>
            <person name="Karst S.M."/>
            <person name="Dueholm M.S."/>
            <person name="Nielsen P.H."/>
            <person name="Albertsen M."/>
        </authorList>
    </citation>
    <scope>NUCLEOTIDE SEQUENCE</scope>
    <source>
        <strain evidence="1">Bjer_18-Q3-R1-45_BAT3C.347</strain>
    </source>
</reference>
<accession>A0A9D7E2A7</accession>
<dbReference type="Proteomes" id="UP000807785">
    <property type="component" value="Unassembled WGS sequence"/>
</dbReference>
<protein>
    <submittedName>
        <fullName evidence="1">Uncharacterized protein</fullName>
    </submittedName>
</protein>
<comment type="caution">
    <text evidence="1">The sequence shown here is derived from an EMBL/GenBank/DDBJ whole genome shotgun (WGS) entry which is preliminary data.</text>
</comment>
<evidence type="ECO:0000313" key="1">
    <source>
        <dbReference type="EMBL" id="MBK6971630.1"/>
    </source>
</evidence>
<dbReference type="AlphaFoldDB" id="A0A9D7E2A7"/>
<sequence>MPGAAAAGSPLRVEAAGLKGGEALGEAEELLARVSQVFEPLPQAEVGQIVRADLVAQEGGELLILLDEGVLPIGAKDVMPVFDLLEGGVELAAQLLGDTRAEDLRDLVGRQSP</sequence>
<proteinExistence type="predicted"/>
<organism evidence="1 2">
    <name type="scientific">Candidatus Methylophosphatis roskildensis</name>
    <dbReference type="NCBI Taxonomy" id="2899263"/>
    <lineage>
        <taxon>Bacteria</taxon>
        <taxon>Pseudomonadati</taxon>
        <taxon>Pseudomonadota</taxon>
        <taxon>Betaproteobacteria</taxon>
        <taxon>Nitrosomonadales</taxon>
        <taxon>Sterolibacteriaceae</taxon>
        <taxon>Candidatus Methylophosphatis</taxon>
    </lineage>
</organism>
<name>A0A9D7E2A7_9PROT</name>
<dbReference type="EMBL" id="JADJEV010000001">
    <property type="protein sequence ID" value="MBK6971630.1"/>
    <property type="molecule type" value="Genomic_DNA"/>
</dbReference>
<gene>
    <name evidence="1" type="ORF">IPH26_01255</name>
</gene>